<keyword evidence="2" id="KW-0238">DNA-binding</keyword>
<sequence>MRTDLTDKPDNCMVEVAMEILGGRWKLAIVYKLLQGTHRFGELRREMHGITPRMLTRQLRELEEDAIVERMVYREVPPRVEYSLTETGKSLEEIVYLLDVWGRRYLDRATNPRKE</sequence>
<evidence type="ECO:0000259" key="4">
    <source>
        <dbReference type="PROSITE" id="PS51118"/>
    </source>
</evidence>
<evidence type="ECO:0000256" key="1">
    <source>
        <dbReference type="ARBA" id="ARBA00023015"/>
    </source>
</evidence>
<dbReference type="RefSeq" id="WP_189651585.1">
    <property type="nucleotide sequence ID" value="NZ_BMRC01000020.1"/>
</dbReference>
<dbReference type="PANTHER" id="PTHR33204">
    <property type="entry name" value="TRANSCRIPTIONAL REGULATOR, MARR FAMILY"/>
    <property type="match status" value="1"/>
</dbReference>
<dbReference type="Pfam" id="PF01638">
    <property type="entry name" value="HxlR"/>
    <property type="match status" value="1"/>
</dbReference>
<dbReference type="InterPro" id="IPR036390">
    <property type="entry name" value="WH_DNA-bd_sf"/>
</dbReference>
<dbReference type="SUPFAM" id="SSF46785">
    <property type="entry name" value="Winged helix' DNA-binding domain"/>
    <property type="match status" value="1"/>
</dbReference>
<dbReference type="InterPro" id="IPR036388">
    <property type="entry name" value="WH-like_DNA-bd_sf"/>
</dbReference>
<dbReference type="Proteomes" id="UP001589647">
    <property type="component" value="Unassembled WGS sequence"/>
</dbReference>
<evidence type="ECO:0000256" key="3">
    <source>
        <dbReference type="ARBA" id="ARBA00023163"/>
    </source>
</evidence>
<name>A0ABV5IKG1_9ACTN</name>
<dbReference type="PROSITE" id="PS51118">
    <property type="entry name" value="HTH_HXLR"/>
    <property type="match status" value="1"/>
</dbReference>
<evidence type="ECO:0000313" key="5">
    <source>
        <dbReference type="EMBL" id="MFB9205011.1"/>
    </source>
</evidence>
<proteinExistence type="predicted"/>
<keyword evidence="3" id="KW-0804">Transcription</keyword>
<dbReference type="PANTHER" id="PTHR33204:SF29">
    <property type="entry name" value="TRANSCRIPTIONAL REGULATOR"/>
    <property type="match status" value="1"/>
</dbReference>
<protein>
    <submittedName>
        <fullName evidence="5">Winged helix-turn-helix transcriptional regulator</fullName>
    </submittedName>
</protein>
<comment type="caution">
    <text evidence="5">The sequence shown here is derived from an EMBL/GenBank/DDBJ whole genome shotgun (WGS) entry which is preliminary data.</text>
</comment>
<evidence type="ECO:0000313" key="6">
    <source>
        <dbReference type="Proteomes" id="UP001589647"/>
    </source>
</evidence>
<feature type="domain" description="HTH hxlR-type" evidence="4">
    <location>
        <begin position="12"/>
        <end position="110"/>
    </location>
</feature>
<dbReference type="EMBL" id="JBHMEI010000023">
    <property type="protein sequence ID" value="MFB9205011.1"/>
    <property type="molecule type" value="Genomic_DNA"/>
</dbReference>
<organism evidence="5 6">
    <name type="scientific">Nonomuraea spiralis</name>
    <dbReference type="NCBI Taxonomy" id="46182"/>
    <lineage>
        <taxon>Bacteria</taxon>
        <taxon>Bacillati</taxon>
        <taxon>Actinomycetota</taxon>
        <taxon>Actinomycetes</taxon>
        <taxon>Streptosporangiales</taxon>
        <taxon>Streptosporangiaceae</taxon>
        <taxon>Nonomuraea</taxon>
    </lineage>
</organism>
<keyword evidence="6" id="KW-1185">Reference proteome</keyword>
<gene>
    <name evidence="5" type="ORF">ACFFV7_27715</name>
</gene>
<dbReference type="Gene3D" id="1.10.10.10">
    <property type="entry name" value="Winged helix-like DNA-binding domain superfamily/Winged helix DNA-binding domain"/>
    <property type="match status" value="1"/>
</dbReference>
<accession>A0ABV5IKG1</accession>
<dbReference type="InterPro" id="IPR002577">
    <property type="entry name" value="HTH_HxlR"/>
</dbReference>
<keyword evidence="1" id="KW-0805">Transcription regulation</keyword>
<reference evidence="5 6" key="1">
    <citation type="submission" date="2024-09" db="EMBL/GenBank/DDBJ databases">
        <authorList>
            <person name="Sun Q."/>
            <person name="Mori K."/>
        </authorList>
    </citation>
    <scope>NUCLEOTIDE SEQUENCE [LARGE SCALE GENOMIC DNA]</scope>
    <source>
        <strain evidence="5 6">CCM 3426</strain>
    </source>
</reference>
<evidence type="ECO:0000256" key="2">
    <source>
        <dbReference type="ARBA" id="ARBA00023125"/>
    </source>
</evidence>